<organism evidence="1 2">
    <name type="scientific">Candidatus Taenaricola geysiri</name>
    <dbReference type="NCBI Taxonomy" id="1974752"/>
    <lineage>
        <taxon>Bacteria</taxon>
        <taxon>Pseudomonadati</taxon>
        <taxon>Candidatus Omnitrophota</taxon>
        <taxon>Candidatus Taenaricola</taxon>
    </lineage>
</organism>
<feature type="non-terminal residue" evidence="1">
    <location>
        <position position="1"/>
    </location>
</feature>
<comment type="caution">
    <text evidence="1">The sequence shown here is derived from an EMBL/GenBank/DDBJ whole genome shotgun (WGS) entry which is preliminary data.</text>
</comment>
<name>A0A2J0LD72_9BACT</name>
<evidence type="ECO:0000313" key="2">
    <source>
        <dbReference type="Proteomes" id="UP000231267"/>
    </source>
</evidence>
<evidence type="ECO:0000313" key="1">
    <source>
        <dbReference type="EMBL" id="PIW65815.1"/>
    </source>
</evidence>
<sequence length="1870" mass="209531">LDAVEALFAAGSLDSLGVTLVSNQSLPFLPQALISAESYSLKPEKLDRSIVYDTAARQYAAAAYKRGIFGGRGKLDTSTLGEPIGLDDTAALKECVFVLFEAKDEPVFNNIDFEREIIKWQLIRDNARDKVEKEDISKYLEELAIALFTQKAGITNLAFDSRFGVKYNGNYVKPEELKAVEAEYNEGTGRFAFKLRLTSASNGHTGRLIEMPFNLGTYEYMAVHPDLPYVRNAPHLLPRKITSPEAELAKIGLLQLIYLERLRMTEDSQQRELIRQRLSDIRQERFDILILGLPYADLSSAEDMLNSSSGSLNLRDLTQFVINDNDDRVLDLARPSDKRLLEFLAYAQADMEGLTLSCRQTEAFFSYHSQIASSRTLPLVDGALRLMRTLEDEYSDISRRIDAIFAKVTELENQREIEAQEAKLAVLHTRIDDIEADLRACEWQDMAELTTRLKQLRSEGADLSLAIELNSRANEDVLLFSDIAHYKAARYCALALAIMTSLALAVPVAGQAYDSSADMLVIAADNIKHFFGNIGTIEGPGRLPSIAYCEEQPSGINPVSEEDERTVVFQCDDPNGGFYIKQAYDEFDGRIWKKSANPHFRQCRFFTSEANEVNVTLNTYGCKKALLPAETGYTVDRNSIRPGDAAPGGPVRYSCVVNKYGETIIEFEGNAPDKIAYRLQPNAPTAGASRQDIPNAFNYRFEVEFPDKVKDMIKEYTGRPYAERLQAARQITAFHKRWFVYDNSEEAQRLYLGAGHDIVNFAYKHKKVNCNIANACNFAALSELGIHCLFAAGYKVAAGRATEADYHAVTFAYNSETGGYEMLDATPPAMDGPGRDWVNTEVLREFLGITQSVAEEMGMPVLDIDLSTVIRYCQSTESSGDSKKALARELVDMDGLLALWERQLERIEKEGLHPDLWLLRSAENSYSGVSQSVFSIVMRIAWELGAYNEVKSKGLIGKTLQVLADAKPRDGDEFDGNIYQMSAEALTTQCGIEEGSDASKQALLNFFIKNFRRGHLPLAGPREFKRMSYSTAATDYLLFEAADYLAAAEVAKSAKLKPLREKAFKKIVEAYGDYSKEDVAVLEGSNRDVLDEASDLMQEICELVRLAYALGTEAELSESKKFKAFFKYASDDILLYMLYSFKRGEFDTYCAVQKYYKDLSSEGALNYALSRGLIKSRRDAVRLARIVFKEANDLTKAPAVEGDHSFKTVVILQTLSVIQTAKGAQISSSLRQRAARLEQAFAVASAQKMDLNKIEGLQALEEILTISLTPILGTKLSDTAIRIYLRKAAELKQIDPVARPYEYFKAYFSAVDAIRYRVEDFYYTASGDKADILAYLYDSHLSGLEALVRMDSYRQNRLHQATKEEARGFGAKAVHLGKTYSLKWLETRFYDHIKYKGFSDLAKRHLEYMVPRLKEIYGRRHHGPGVVNYKGSILSEYTPELLRDHIAGLLDMLELVCLGEDTRLMQVDAPLEFNLHLWAIAERQGHRDFLKSAREAFLRMDKIKPHIEAELEAFTILQQPQDVENVLSGHLGEIDGLPSLLRYNLLGLILKQGELVLPHCKKYIEKTIQDTVDMRLDLNSHAWSMSGLRLTLLDMLLSEDKLIPAGYRERLAEIVLDALTDPGYVAYQPETLVIPLMEILERERSQRALLEDIGLSGVSEYDEAIHRRAAFAARIESALARALPLTSLRMAYLSEGKEGLRKYVKTREFASALKSAAKERRIFSGQKEEAVKARVCVKKQPAGDKPLILPEKTEIDRLKEELDAISEVLDKHDYPRAMNMLMGMLDEIGQADIKKVSSQLRSESAGYPGPGLATIIRLMQRQGYADAETTARLLKAASPFLYTEAGGVNISAHAAGEAAKSARRELATGV</sequence>
<accession>A0A2J0LD72</accession>
<proteinExistence type="predicted"/>
<reference evidence="1 2" key="1">
    <citation type="submission" date="2017-09" db="EMBL/GenBank/DDBJ databases">
        <title>Depth-based differentiation of microbial function through sediment-hosted aquifers and enrichment of novel symbionts in the deep terrestrial subsurface.</title>
        <authorList>
            <person name="Probst A.J."/>
            <person name="Ladd B."/>
            <person name="Jarett J.K."/>
            <person name="Geller-Mcgrath D.E."/>
            <person name="Sieber C.M."/>
            <person name="Emerson J.B."/>
            <person name="Anantharaman K."/>
            <person name="Thomas B.C."/>
            <person name="Malmstrom R."/>
            <person name="Stieglmeier M."/>
            <person name="Klingl A."/>
            <person name="Woyke T."/>
            <person name="Ryan C.M."/>
            <person name="Banfield J.F."/>
        </authorList>
    </citation>
    <scope>NUCLEOTIDE SEQUENCE [LARGE SCALE GENOMIC DNA]</scope>
    <source>
        <strain evidence="1">CG12_big_fil_rev_8_21_14_0_65_43_15</strain>
    </source>
</reference>
<dbReference type="Proteomes" id="UP000231267">
    <property type="component" value="Unassembled WGS sequence"/>
</dbReference>
<dbReference type="EMBL" id="PFGP01000150">
    <property type="protein sequence ID" value="PIW65815.1"/>
    <property type="molecule type" value="Genomic_DNA"/>
</dbReference>
<protein>
    <submittedName>
        <fullName evidence="1">Uncharacterized protein</fullName>
    </submittedName>
</protein>
<gene>
    <name evidence="1" type="ORF">COW11_06600</name>
</gene>